<feature type="domain" description="RagB/SusD" evidence="7">
    <location>
        <begin position="313"/>
        <end position="433"/>
    </location>
</feature>
<dbReference type="STRING" id="343874.GCA_000805695_00971"/>
<sequence>MKKIFLLLSIVAVSFTAVSCDNYLDIEPDGKVIPKSVEDYRMVLTNAYSKYPTHKSLTALRTDEVTLNEYSNDFISYREIAQWKDTNPDQISIQFPWVSFYTVIFYANQIINEGPKTMENSAEKDQLLAEAYALRAYAYFDLVNLYGKPYNSATASTDKGVPLNLKVDLEATLKPSSVQEVYNHIESDLAQATKLMKMDQQLAGLNYRFSNAALNALEARIALYKNEWQKAIDFSDSTLKIKGDLVNLNTTKQVPNHYTSAESILALDNTLNPAVQYMTYVSPELLSSYDTQNDLRFPLYFEKSGSKYKVIKGGNSEFKTSFRVAELYFIKAESYLKLNKLDQAKATLFSVLQNRYTTAGFAKLQTEISAMNSTELMKFILDERFREFALEGQRWYDLRRANQKQIIHQISGKEYILQENDVRYTIEIPQAAKLNNPHL</sequence>
<dbReference type="AlphaFoldDB" id="A0A376GBZ8"/>
<feature type="chain" id="PRO_5016929435" evidence="6">
    <location>
        <begin position="20"/>
        <end position="439"/>
    </location>
</feature>
<keyword evidence="3 6" id="KW-0732">Signal</keyword>
<evidence type="ECO:0000313" key="10">
    <source>
        <dbReference type="Proteomes" id="UP000254737"/>
    </source>
</evidence>
<dbReference type="Gene3D" id="1.25.40.390">
    <property type="match status" value="1"/>
</dbReference>
<name>A0A376GBZ8_9FLAO</name>
<protein>
    <submittedName>
        <fullName evidence="9">SusD family</fullName>
    </submittedName>
</protein>
<keyword evidence="5" id="KW-0998">Cell outer membrane</keyword>
<dbReference type="InterPro" id="IPR011990">
    <property type="entry name" value="TPR-like_helical_dom_sf"/>
</dbReference>
<dbReference type="EMBL" id="UFXS01000001">
    <property type="protein sequence ID" value="STD56016.1"/>
    <property type="molecule type" value="Genomic_DNA"/>
</dbReference>
<dbReference type="PROSITE" id="PS51257">
    <property type="entry name" value="PROKAR_LIPOPROTEIN"/>
    <property type="match status" value="1"/>
</dbReference>
<evidence type="ECO:0000256" key="2">
    <source>
        <dbReference type="ARBA" id="ARBA00006275"/>
    </source>
</evidence>
<dbReference type="Pfam" id="PF07980">
    <property type="entry name" value="SusD_RagB"/>
    <property type="match status" value="1"/>
</dbReference>
<keyword evidence="4" id="KW-0472">Membrane</keyword>
<evidence type="ECO:0000256" key="5">
    <source>
        <dbReference type="ARBA" id="ARBA00023237"/>
    </source>
</evidence>
<evidence type="ECO:0000313" key="9">
    <source>
        <dbReference type="EMBL" id="STD56016.1"/>
    </source>
</evidence>
<gene>
    <name evidence="9" type="ORF">NCTC13456_01996</name>
</gene>
<dbReference type="Proteomes" id="UP000254737">
    <property type="component" value="Unassembled WGS sequence"/>
</dbReference>
<evidence type="ECO:0000256" key="4">
    <source>
        <dbReference type="ARBA" id="ARBA00023136"/>
    </source>
</evidence>
<feature type="signal peptide" evidence="6">
    <location>
        <begin position="1"/>
        <end position="19"/>
    </location>
</feature>
<feature type="domain" description="SusD-like N-terminal" evidence="8">
    <location>
        <begin position="23"/>
        <end position="223"/>
    </location>
</feature>
<dbReference type="InterPro" id="IPR033985">
    <property type="entry name" value="SusD-like_N"/>
</dbReference>
<dbReference type="CDD" id="cd08977">
    <property type="entry name" value="SusD"/>
    <property type="match status" value="1"/>
</dbReference>
<evidence type="ECO:0000256" key="6">
    <source>
        <dbReference type="SAM" id="SignalP"/>
    </source>
</evidence>
<reference evidence="9 10" key="1">
    <citation type="submission" date="2018-06" db="EMBL/GenBank/DDBJ databases">
        <authorList>
            <consortium name="Pathogen Informatics"/>
            <person name="Doyle S."/>
        </authorList>
    </citation>
    <scope>NUCLEOTIDE SEQUENCE [LARGE SCALE GENOMIC DNA]</scope>
    <source>
        <strain evidence="9 10">NCTC13456</strain>
    </source>
</reference>
<comment type="similarity">
    <text evidence="2">Belongs to the SusD family.</text>
</comment>
<evidence type="ECO:0000256" key="1">
    <source>
        <dbReference type="ARBA" id="ARBA00004442"/>
    </source>
</evidence>
<evidence type="ECO:0000259" key="8">
    <source>
        <dbReference type="Pfam" id="PF14322"/>
    </source>
</evidence>
<dbReference type="SUPFAM" id="SSF48452">
    <property type="entry name" value="TPR-like"/>
    <property type="match status" value="1"/>
</dbReference>
<dbReference type="Pfam" id="PF14322">
    <property type="entry name" value="SusD-like_3"/>
    <property type="match status" value="1"/>
</dbReference>
<proteinExistence type="inferred from homology"/>
<dbReference type="GO" id="GO:0009279">
    <property type="term" value="C:cell outer membrane"/>
    <property type="evidence" value="ECO:0007669"/>
    <property type="project" value="UniProtKB-SubCell"/>
</dbReference>
<accession>A0A376GBZ8</accession>
<organism evidence="9 10">
    <name type="scientific">Empedobacter falsenii</name>
    <dbReference type="NCBI Taxonomy" id="343874"/>
    <lineage>
        <taxon>Bacteria</taxon>
        <taxon>Pseudomonadati</taxon>
        <taxon>Bacteroidota</taxon>
        <taxon>Flavobacteriia</taxon>
        <taxon>Flavobacteriales</taxon>
        <taxon>Weeksellaceae</taxon>
        <taxon>Empedobacter</taxon>
    </lineage>
</organism>
<dbReference type="InterPro" id="IPR012944">
    <property type="entry name" value="SusD_RagB_dom"/>
</dbReference>
<comment type="subcellular location">
    <subcellularLocation>
        <location evidence="1">Cell outer membrane</location>
    </subcellularLocation>
</comment>
<evidence type="ECO:0000259" key="7">
    <source>
        <dbReference type="Pfam" id="PF07980"/>
    </source>
</evidence>
<evidence type="ECO:0000256" key="3">
    <source>
        <dbReference type="ARBA" id="ARBA00022729"/>
    </source>
</evidence>
<dbReference type="RefSeq" id="WP_115000284.1">
    <property type="nucleotide sequence ID" value="NZ_UFXS01000001.1"/>
</dbReference>